<evidence type="ECO:0000313" key="9">
    <source>
        <dbReference type="EMBL" id="KAG8470638.1"/>
    </source>
</evidence>
<dbReference type="GO" id="GO:0005829">
    <property type="term" value="C:cytosol"/>
    <property type="evidence" value="ECO:0007669"/>
    <property type="project" value="TreeGrafter"/>
</dbReference>
<evidence type="ECO:0000256" key="5">
    <source>
        <dbReference type="ARBA" id="ARBA00022490"/>
    </source>
</evidence>
<dbReference type="Gene3D" id="1.10.10.10">
    <property type="entry name" value="Winged helix-like DNA-binding domain superfamily/Winged helix DNA-binding domain"/>
    <property type="match status" value="1"/>
</dbReference>
<dbReference type="OMA" id="KNIMHTV"/>
<dbReference type="GO" id="GO:0008180">
    <property type="term" value="C:COP9 signalosome"/>
    <property type="evidence" value="ECO:0007669"/>
    <property type="project" value="UniProtKB-KW"/>
</dbReference>
<evidence type="ECO:0000256" key="3">
    <source>
        <dbReference type="ARBA" id="ARBA00010417"/>
    </source>
</evidence>
<dbReference type="PANTHER" id="PTHR10855:SF2">
    <property type="entry name" value="COP9 SIGNALOSOME COMPLEX SUBUNIT 4"/>
    <property type="match status" value="1"/>
</dbReference>
<dbReference type="Proteomes" id="UP000751190">
    <property type="component" value="Unassembled WGS sequence"/>
</dbReference>
<keyword evidence="6" id="KW-0736">Signalosome</keyword>
<evidence type="ECO:0000256" key="7">
    <source>
        <dbReference type="ARBA" id="ARBA00023242"/>
    </source>
</evidence>
<proteinExistence type="inferred from homology"/>
<comment type="similarity">
    <text evidence="3">Belongs to the CSN4 family.</text>
</comment>
<dbReference type="PROSITE" id="PS50250">
    <property type="entry name" value="PCI"/>
    <property type="match status" value="1"/>
</dbReference>
<evidence type="ECO:0000256" key="2">
    <source>
        <dbReference type="ARBA" id="ARBA00004496"/>
    </source>
</evidence>
<dbReference type="SUPFAM" id="SSF46785">
    <property type="entry name" value="Winged helix' DNA-binding domain"/>
    <property type="match status" value="1"/>
</dbReference>
<dbReference type="InterPro" id="IPR036388">
    <property type="entry name" value="WH-like_DNA-bd_sf"/>
</dbReference>
<name>A0A8J5XRZ7_DIALT</name>
<dbReference type="EMBL" id="JAGTXO010000001">
    <property type="protein sequence ID" value="KAG8470638.1"/>
    <property type="molecule type" value="Genomic_DNA"/>
</dbReference>
<protein>
    <recommendedName>
        <fullName evidence="4">COP9 signalosome complex subunit 4</fullName>
    </recommendedName>
</protein>
<dbReference type="Pfam" id="PF22241">
    <property type="entry name" value="PSMD12-CSN4_N"/>
    <property type="match status" value="1"/>
</dbReference>
<comment type="caution">
    <text evidence="9">The sequence shown here is derived from an EMBL/GenBank/DDBJ whole genome shotgun (WGS) entry which is preliminary data.</text>
</comment>
<keyword evidence="7" id="KW-0539">Nucleus</keyword>
<dbReference type="InterPro" id="IPR040134">
    <property type="entry name" value="PSMD12/CSN4"/>
</dbReference>
<keyword evidence="5" id="KW-0963">Cytoplasm</keyword>
<dbReference type="FunFam" id="1.10.10.10:FF:000658">
    <property type="entry name" value="COP9 signalosome complex subunit 4, putative"/>
    <property type="match status" value="1"/>
</dbReference>
<evidence type="ECO:0000259" key="8">
    <source>
        <dbReference type="PROSITE" id="PS50250"/>
    </source>
</evidence>
<evidence type="ECO:0000256" key="4">
    <source>
        <dbReference type="ARBA" id="ARBA00014881"/>
    </source>
</evidence>
<dbReference type="InterPro" id="IPR054559">
    <property type="entry name" value="PSMD12-CSN4-like_N"/>
</dbReference>
<gene>
    <name evidence="9" type="ORF">KFE25_009059</name>
</gene>
<dbReference type="InterPro" id="IPR000717">
    <property type="entry name" value="PCI_dom"/>
</dbReference>
<keyword evidence="10" id="KW-1185">Reference proteome</keyword>
<dbReference type="Pfam" id="PF01399">
    <property type="entry name" value="PCI"/>
    <property type="match status" value="1"/>
</dbReference>
<evidence type="ECO:0000256" key="1">
    <source>
        <dbReference type="ARBA" id="ARBA00004123"/>
    </source>
</evidence>
<evidence type="ECO:0000313" key="10">
    <source>
        <dbReference type="Proteomes" id="UP000751190"/>
    </source>
</evidence>
<comment type="subcellular location">
    <subcellularLocation>
        <location evidence="2">Cytoplasm</location>
    </subcellularLocation>
    <subcellularLocation>
        <location evidence="1">Nucleus</location>
    </subcellularLocation>
</comment>
<dbReference type="AlphaFoldDB" id="A0A8J5XRZ7"/>
<dbReference type="PANTHER" id="PTHR10855">
    <property type="entry name" value="26S PROTEASOME NON-ATPASE REGULATORY SUBUNIT 12/COP9 SIGNALOSOME COMPLEX SUBUNIT 4"/>
    <property type="match status" value="1"/>
</dbReference>
<accession>A0A8J5XRZ7</accession>
<sequence>MFDEITAIVDQKTRIDKYKEVQAAFFQGAQVDQLKALIDHMASEDMSVIISRQVLAEFVALLAPPTGGPALEPSLVKDVAVYALERLQPRVVSFEEQVTVIRERLAAIFEAEENWALAARTLAAIPLDSGNRVLDDDYKVRKYVHIAQLYLEIDDPVQAEAYINRASLIITPETEAGLRLRHKVCYARILDSKRKFLEAAVRYYQLSQVAHLELGGSKVDESELLKALTAAVTCAILAPAGPQRSRFLATLYKDERSSKLGIFSVLEKTFMERVLERHEVVSFAQTLAPHQMAKLDDGSTVLDRAVIEHNVLSASRLYTNISFEQLGALLAISAEQAELIASKMVADGRMSATIDQVDAVIDFETDSASMTNWDAAIARVCHKTEQIASRAIAKHPFLAASLG</sequence>
<evidence type="ECO:0000256" key="6">
    <source>
        <dbReference type="ARBA" id="ARBA00022790"/>
    </source>
</evidence>
<dbReference type="InterPro" id="IPR036390">
    <property type="entry name" value="WH_DNA-bd_sf"/>
</dbReference>
<organism evidence="9 10">
    <name type="scientific">Diacronema lutheri</name>
    <name type="common">Unicellular marine alga</name>
    <name type="synonym">Monochrysis lutheri</name>
    <dbReference type="NCBI Taxonomy" id="2081491"/>
    <lineage>
        <taxon>Eukaryota</taxon>
        <taxon>Haptista</taxon>
        <taxon>Haptophyta</taxon>
        <taxon>Pavlovophyceae</taxon>
        <taxon>Pavlovales</taxon>
        <taxon>Pavlovaceae</taxon>
        <taxon>Diacronema</taxon>
    </lineage>
</organism>
<dbReference type="SMART" id="SM00088">
    <property type="entry name" value="PINT"/>
    <property type="match status" value="1"/>
</dbReference>
<dbReference type="OrthoDB" id="295656at2759"/>
<feature type="domain" description="PCI" evidence="8">
    <location>
        <begin position="192"/>
        <end position="368"/>
    </location>
</feature>
<reference evidence="9" key="1">
    <citation type="submission" date="2021-05" db="EMBL/GenBank/DDBJ databases">
        <title>The genome of the haptophyte Pavlova lutheri (Diacronema luteri, Pavlovales) - a model for lipid biosynthesis in eukaryotic algae.</title>
        <authorList>
            <person name="Hulatt C.J."/>
            <person name="Posewitz M.C."/>
        </authorList>
    </citation>
    <scope>NUCLEOTIDE SEQUENCE</scope>
    <source>
        <strain evidence="9">NIVA-4/92</strain>
    </source>
</reference>